<keyword evidence="2 5" id="KW-0813">Transport</keyword>
<protein>
    <recommendedName>
        <fullName evidence="5">Exocyst complex component</fullName>
    </recommendedName>
</protein>
<comment type="similarity">
    <text evidence="1 5">Belongs to the SEC15 family.</text>
</comment>
<keyword evidence="3 5" id="KW-0268">Exocytosis</keyword>
<dbReference type="InterPro" id="IPR042045">
    <property type="entry name" value="EXOC6/Sec15_C_dom1"/>
</dbReference>
<accession>A0A7I8V754</accession>
<dbReference type="GO" id="GO:0016020">
    <property type="term" value="C:membrane"/>
    <property type="evidence" value="ECO:0007669"/>
    <property type="project" value="TreeGrafter"/>
</dbReference>
<feature type="region of interest" description="Disordered" evidence="6">
    <location>
        <begin position="242"/>
        <end position="281"/>
    </location>
</feature>
<evidence type="ECO:0000256" key="4">
    <source>
        <dbReference type="ARBA" id="ARBA00023054"/>
    </source>
</evidence>
<proteinExistence type="inferred from homology"/>
<evidence type="ECO:0000313" key="9">
    <source>
        <dbReference type="EMBL" id="CAD5112059.1"/>
    </source>
</evidence>
<dbReference type="FunFam" id="1.20.58.670:FF:000002">
    <property type="entry name" value="Exocyst complex component"/>
    <property type="match status" value="1"/>
</dbReference>
<evidence type="ECO:0000259" key="7">
    <source>
        <dbReference type="Pfam" id="PF04091"/>
    </source>
</evidence>
<evidence type="ECO:0000256" key="6">
    <source>
        <dbReference type="SAM" id="MobiDB-lite"/>
    </source>
</evidence>
<evidence type="ECO:0000313" key="10">
    <source>
        <dbReference type="Proteomes" id="UP000549394"/>
    </source>
</evidence>
<dbReference type="InterPro" id="IPR007225">
    <property type="entry name" value="EXOC6/Sec15"/>
</dbReference>
<gene>
    <name evidence="9" type="ORF">DGYR_LOCUS1266</name>
</gene>
<evidence type="ECO:0000256" key="2">
    <source>
        <dbReference type="ARBA" id="ARBA00022448"/>
    </source>
</evidence>
<dbReference type="GO" id="GO:0090522">
    <property type="term" value="P:vesicle tethering involved in exocytosis"/>
    <property type="evidence" value="ECO:0007669"/>
    <property type="project" value="UniProtKB-UniRule"/>
</dbReference>
<evidence type="ECO:0000259" key="8">
    <source>
        <dbReference type="Pfam" id="PF20651"/>
    </source>
</evidence>
<comment type="function">
    <text evidence="5">Component of the exocyst complex involved in the docking of exocytic vesicles with fusion sites on the plasma membrane.</text>
</comment>
<evidence type="ECO:0000256" key="1">
    <source>
        <dbReference type="ARBA" id="ARBA00007944"/>
    </source>
</evidence>
<dbReference type="InterPro" id="IPR048359">
    <property type="entry name" value="EXOC6_Sec15_N"/>
</dbReference>
<dbReference type="InterPro" id="IPR046361">
    <property type="entry name" value="EXOC6/Sec15_C"/>
</dbReference>
<feature type="compositionally biased region" description="Basic and acidic residues" evidence="6">
    <location>
        <begin position="805"/>
        <end position="816"/>
    </location>
</feature>
<dbReference type="PANTHER" id="PTHR12702">
    <property type="entry name" value="SEC15"/>
    <property type="match status" value="1"/>
</dbReference>
<feature type="domain" description="Exocyst complex component EXOC6/Sec15 N-terminal" evidence="8">
    <location>
        <begin position="62"/>
        <end position="231"/>
    </location>
</feature>
<dbReference type="InterPro" id="IPR042044">
    <property type="entry name" value="EXOC6PINT-1/Sec15/Tip20_C_dom2"/>
</dbReference>
<keyword evidence="4" id="KW-0175">Coiled coil</keyword>
<reference evidence="9 10" key="1">
    <citation type="submission" date="2020-08" db="EMBL/GenBank/DDBJ databases">
        <authorList>
            <person name="Hejnol A."/>
        </authorList>
    </citation>
    <scope>NUCLEOTIDE SEQUENCE [LARGE SCALE GENOMIC DNA]</scope>
</reference>
<evidence type="ECO:0000256" key="3">
    <source>
        <dbReference type="ARBA" id="ARBA00022483"/>
    </source>
</evidence>
<dbReference type="GO" id="GO:0000145">
    <property type="term" value="C:exocyst"/>
    <property type="evidence" value="ECO:0007669"/>
    <property type="project" value="UniProtKB-UniRule"/>
</dbReference>
<feature type="region of interest" description="Disordered" evidence="6">
    <location>
        <begin position="792"/>
        <end position="816"/>
    </location>
</feature>
<dbReference type="Proteomes" id="UP000549394">
    <property type="component" value="Unassembled WGS sequence"/>
</dbReference>
<dbReference type="GO" id="GO:0006893">
    <property type="term" value="P:Golgi to plasma membrane transport"/>
    <property type="evidence" value="ECO:0007669"/>
    <property type="project" value="TreeGrafter"/>
</dbReference>
<dbReference type="AlphaFoldDB" id="A0A7I8V754"/>
<evidence type="ECO:0000256" key="5">
    <source>
        <dbReference type="PIRNR" id="PIRNR025007"/>
    </source>
</evidence>
<organism evidence="9 10">
    <name type="scientific">Dimorphilus gyrociliatus</name>
    <dbReference type="NCBI Taxonomy" id="2664684"/>
    <lineage>
        <taxon>Eukaryota</taxon>
        <taxon>Metazoa</taxon>
        <taxon>Spiralia</taxon>
        <taxon>Lophotrochozoa</taxon>
        <taxon>Annelida</taxon>
        <taxon>Polychaeta</taxon>
        <taxon>Polychaeta incertae sedis</taxon>
        <taxon>Dinophilidae</taxon>
        <taxon>Dimorphilus</taxon>
    </lineage>
</organism>
<sequence>MAAADGGGTSVVSDENGLDKIEDETEKKHKLIIAEIENSEGHLGTAIRNVYKEKAPEKFVIRLDERIKEHDKDIETMCNFHYQSFIESILGLLDVRSDVDQLFRLIERNNKELQDSGKKLTVKGQKLLAKRQMQKNIADAIEHLSMCLPVLEMYKKLEEQMNNNKFYSALKTLEELEHSCLPRVRDYKFAESMTDSIQEMRKKIQTRSKAELNSFLTNLRKSTSRIGELAMIQSARNHGIDESVAQKKKKRPAPSAPSAPNPFTDEVESHQQPEEEMCDEYKMSPQESIDYSPIYRCLHIYQVLRIRSNFDKYYQDQREQQSKLALSPPQALSQIVKKPDDSLFGENVLNCFRQYLHEVSGFFIIEEHVMNTIKSADGKTFLDKLWKTGLQVLSNNLLKYSAYIRDPEYMLKVKNLLLLFCKTLQSYGFDISPMESTLVQLRELYANVLVSEWRDRFKRITDEDNYHPMEIESEEEYAKLFKDFPYKIYEQDNITFPTTLPFSSMVPKSFKEVLEYILACRNFTEGLQISDAELDDMIRKDANSVLSIFNTSLAEVIDTPRYEVQQKLIQLSVNMDYLEKSCVYLEEFISKESNVDATLGQTSKLLGSSMFKDARGKAEVAIYRNIEEKLDEMFSCNDYDWTSDVPLGQASPFIKDAFTYLEATFVSFANLPKHVFQMSCLSACKHIACWLMKMITDPQVTAITLTALQQFELDVVWCEMFANKASKELIGDLGDDFLAMTFYDLRQVVDLFLNNDWSLYLSDFGKPEGRYSRVDGNVALTILEKMKEGEKRNKGSSVLTTLKRKSPEEKNRKKLTDSVIKELRNKLSNLQP</sequence>
<dbReference type="Pfam" id="PF20651">
    <property type="entry name" value="EXOC6_Sec15_N"/>
    <property type="match status" value="1"/>
</dbReference>
<comment type="caution">
    <text evidence="9">The sequence shown here is derived from an EMBL/GenBank/DDBJ whole genome shotgun (WGS) entry which is preliminary data.</text>
</comment>
<feature type="domain" description="Exocyst complex subunit EXOC6/Sec15 C-terminal" evidence="7">
    <location>
        <begin position="434"/>
        <end position="785"/>
    </location>
</feature>
<name>A0A7I8V754_9ANNE</name>
<keyword evidence="10" id="KW-1185">Reference proteome</keyword>
<dbReference type="GO" id="GO:0006886">
    <property type="term" value="P:intracellular protein transport"/>
    <property type="evidence" value="ECO:0007669"/>
    <property type="project" value="InterPro"/>
</dbReference>
<dbReference type="EMBL" id="CAJFCJ010000002">
    <property type="protein sequence ID" value="CAD5112059.1"/>
    <property type="molecule type" value="Genomic_DNA"/>
</dbReference>
<dbReference type="PIRSF" id="PIRSF025007">
    <property type="entry name" value="Sec15"/>
    <property type="match status" value="1"/>
</dbReference>
<dbReference type="OrthoDB" id="6273527at2759"/>
<dbReference type="PANTHER" id="PTHR12702:SF0">
    <property type="entry name" value="EXOCYST COMPLEX COMPONENT 6"/>
    <property type="match status" value="1"/>
</dbReference>
<dbReference type="Pfam" id="PF04091">
    <property type="entry name" value="Sec15_C"/>
    <property type="match status" value="1"/>
</dbReference>
<dbReference type="Gene3D" id="1.10.357.30">
    <property type="entry name" value="Exocyst complex subunit Sec15 C-terminal domain, N-terminal subdomain"/>
    <property type="match status" value="1"/>
</dbReference>
<dbReference type="Gene3D" id="1.20.58.670">
    <property type="entry name" value="Dsl1p vesicle tethering complex, Tip20p subunit, domain D"/>
    <property type="match status" value="1"/>
</dbReference>